<proteinExistence type="predicted"/>
<dbReference type="AlphaFoldDB" id="A0A094SE71"/>
<gene>
    <name evidence="4" type="ORF">GM51_12540</name>
</gene>
<evidence type="ECO:0000256" key="2">
    <source>
        <dbReference type="SAM" id="Phobius"/>
    </source>
</evidence>
<sequence length="474" mass="49980">MSRFRRTRLSPWARNLVHGKSAVERVNAVNLRKPLILTVVASALVGSLIMNGISATAASVPGVSSTEIVLGMQLPQTGGASPGYNKIDDAARAYFDYVNSKGGVNGRNIKLVVKDDEYKAGRTITTARELINNDKIFAFFGSVGTQTHLSVVKDINRRGIPDLFVNSGYSGFYTDPKKYPNTFGGLGTYTVEAKILGKYLKEKYPDKKIGILWQSDDFGRNALAGLTASGLKFEAKKTSASFVSGTHGSIGLGTQIGQLKANGVDIVIIAAVSSATAVAYATAAALSYKPTKWAVISVGADSTTFQTILGLRGTAPATSAALLAGTISASHAPAAGDADDEYIKAFKKINDDFNKATGAGKVWDNNVFQGMNLAYLATSALLGVGKDLTRAKLVSYLKNNGSKLSSAAFSPLGYSNTTHEAFTGFWLGEYDASLVLKPIGGTRVVYTTDSANGPVTVSNYKRPAIAADALPRVG</sequence>
<dbReference type="EMBL" id="JNSL01000084">
    <property type="protein sequence ID" value="KGA16458.1"/>
    <property type="molecule type" value="Genomic_DNA"/>
</dbReference>
<evidence type="ECO:0000313" key="4">
    <source>
        <dbReference type="EMBL" id="KGA16458.1"/>
    </source>
</evidence>
<evidence type="ECO:0000259" key="3">
    <source>
        <dbReference type="Pfam" id="PF13458"/>
    </source>
</evidence>
<organism evidence="4">
    <name type="scientific">freshwater metagenome</name>
    <dbReference type="NCBI Taxonomy" id="449393"/>
    <lineage>
        <taxon>unclassified sequences</taxon>
        <taxon>metagenomes</taxon>
        <taxon>ecological metagenomes</taxon>
    </lineage>
</organism>
<accession>A0A094SE71</accession>
<keyword evidence="2" id="KW-1133">Transmembrane helix</keyword>
<feature type="domain" description="Leucine-binding protein" evidence="3">
    <location>
        <begin position="68"/>
        <end position="431"/>
    </location>
</feature>
<dbReference type="InterPro" id="IPR028081">
    <property type="entry name" value="Leu-bd"/>
</dbReference>
<dbReference type="PANTHER" id="PTHR47235:SF1">
    <property type="entry name" value="BLR6548 PROTEIN"/>
    <property type="match status" value="1"/>
</dbReference>
<dbReference type="Gene3D" id="3.40.50.2300">
    <property type="match status" value="2"/>
</dbReference>
<evidence type="ECO:0000256" key="1">
    <source>
        <dbReference type="ARBA" id="ARBA00022729"/>
    </source>
</evidence>
<dbReference type="Pfam" id="PF13458">
    <property type="entry name" value="Peripla_BP_6"/>
    <property type="match status" value="1"/>
</dbReference>
<feature type="transmembrane region" description="Helical" evidence="2">
    <location>
        <begin position="35"/>
        <end position="53"/>
    </location>
</feature>
<keyword evidence="2" id="KW-0812">Transmembrane</keyword>
<dbReference type="PANTHER" id="PTHR47235">
    <property type="entry name" value="BLR6548 PROTEIN"/>
    <property type="match status" value="1"/>
</dbReference>
<comment type="caution">
    <text evidence="4">The sequence shown here is derived from an EMBL/GenBank/DDBJ whole genome shotgun (WGS) entry which is preliminary data.</text>
</comment>
<reference evidence="4" key="1">
    <citation type="submission" date="2014-06" db="EMBL/GenBank/DDBJ databases">
        <title>Key roles for freshwater Actinobacteria revealed by deep metagenomic sequencing.</title>
        <authorList>
            <person name="Ghai R."/>
            <person name="Mizuno C.M."/>
            <person name="Picazo A."/>
            <person name="Camacho A."/>
            <person name="Rodriguez-Valera F."/>
        </authorList>
    </citation>
    <scope>NUCLEOTIDE SEQUENCE</scope>
</reference>
<dbReference type="InterPro" id="IPR028082">
    <property type="entry name" value="Peripla_BP_I"/>
</dbReference>
<dbReference type="SUPFAM" id="SSF53822">
    <property type="entry name" value="Periplasmic binding protein-like I"/>
    <property type="match status" value="1"/>
</dbReference>
<keyword evidence="2" id="KW-0472">Membrane</keyword>
<name>A0A094SE71_9ZZZZ</name>
<protein>
    <recommendedName>
        <fullName evidence="3">Leucine-binding protein domain-containing protein</fullName>
    </recommendedName>
</protein>
<dbReference type="CDD" id="cd06343">
    <property type="entry name" value="PBP1_ABC_ligand_binding-like"/>
    <property type="match status" value="1"/>
</dbReference>
<keyword evidence="1" id="KW-0732">Signal</keyword>